<organism evidence="1 2">
    <name type="scientific">Ramlibacter albus</name>
    <dbReference type="NCBI Taxonomy" id="2079448"/>
    <lineage>
        <taxon>Bacteria</taxon>
        <taxon>Pseudomonadati</taxon>
        <taxon>Pseudomonadota</taxon>
        <taxon>Betaproteobacteria</taxon>
        <taxon>Burkholderiales</taxon>
        <taxon>Comamonadaceae</taxon>
        <taxon>Ramlibacter</taxon>
    </lineage>
</organism>
<keyword evidence="2" id="KW-1185">Reference proteome</keyword>
<dbReference type="EMBL" id="JACORU010000008">
    <property type="protein sequence ID" value="MBC5766938.1"/>
    <property type="molecule type" value="Genomic_DNA"/>
</dbReference>
<gene>
    <name evidence="1" type="ORF">H8R02_20905</name>
</gene>
<reference evidence="1" key="1">
    <citation type="submission" date="2020-08" db="EMBL/GenBank/DDBJ databases">
        <title>Ramlibacter sp. GTP1 16S ribosomal RNA gene genome sequencing and assembly.</title>
        <authorList>
            <person name="Kang M."/>
        </authorList>
    </citation>
    <scope>NUCLEOTIDE SEQUENCE</scope>
    <source>
        <strain evidence="1">GTP1</strain>
    </source>
</reference>
<dbReference type="Proteomes" id="UP000596827">
    <property type="component" value="Unassembled WGS sequence"/>
</dbReference>
<dbReference type="InterPro" id="IPR008775">
    <property type="entry name" value="Phytyl_CoA_dOase-like"/>
</dbReference>
<comment type="caution">
    <text evidence="1">The sequence shown here is derived from an EMBL/GenBank/DDBJ whole genome shotgun (WGS) entry which is preliminary data.</text>
</comment>
<sequence>MPILNDLQRFSSPGWWREFAPSLHVEDADFLAGQAVAEVDPATAESLRAAILKEGYFQLPPERWQLPIAGLAEAVQRLSTTDVPLPFSFVYDEFWCLYFRLNKLIEAVLGPGFQRLPDFWAWLVNPETEESGWAPHRDKGSRSLFPDGSPQSITIWLPLTDATPLNGCMYVVPADRDPVYGTPRDGERTFRYQDIRALPASAGSILCWNQALLHWGSRSCGRASGARVSVAFEFQAGGVPPFNEPLTNPYEIPGFDLRVRLIGKQLLQYTHMYPLSPQMQMLARILTR</sequence>
<dbReference type="Gene3D" id="2.60.120.620">
    <property type="entry name" value="q2cbj1_9rhob like domain"/>
    <property type="match status" value="1"/>
</dbReference>
<dbReference type="SUPFAM" id="SSF51197">
    <property type="entry name" value="Clavaminate synthase-like"/>
    <property type="match status" value="1"/>
</dbReference>
<protein>
    <submittedName>
        <fullName evidence="1">Phytanoyl-CoA dioxygenase family protein</fullName>
    </submittedName>
</protein>
<name>A0A923MAN5_9BURK</name>
<keyword evidence="1" id="KW-0223">Dioxygenase</keyword>
<dbReference type="RefSeq" id="WP_187083427.1">
    <property type="nucleotide sequence ID" value="NZ_JACORU010000008.1"/>
</dbReference>
<dbReference type="AlphaFoldDB" id="A0A923MAN5"/>
<dbReference type="GO" id="GO:0016706">
    <property type="term" value="F:2-oxoglutarate-dependent dioxygenase activity"/>
    <property type="evidence" value="ECO:0007669"/>
    <property type="project" value="UniProtKB-ARBA"/>
</dbReference>
<proteinExistence type="predicted"/>
<dbReference type="Pfam" id="PF05721">
    <property type="entry name" value="PhyH"/>
    <property type="match status" value="1"/>
</dbReference>
<evidence type="ECO:0000313" key="2">
    <source>
        <dbReference type="Proteomes" id="UP000596827"/>
    </source>
</evidence>
<keyword evidence="1" id="KW-0560">Oxidoreductase</keyword>
<accession>A0A923MAN5</accession>
<evidence type="ECO:0000313" key="1">
    <source>
        <dbReference type="EMBL" id="MBC5766938.1"/>
    </source>
</evidence>